<keyword evidence="2 8" id="KW-0575">Peroxidase</keyword>
<evidence type="ECO:0000256" key="3">
    <source>
        <dbReference type="ARBA" id="ARBA00023002"/>
    </source>
</evidence>
<sequence>MQKADVNGDQEQPIYTWLKKSFPGEITWNFSTKFLINKAGIPVSRFENESWEAIHKVIVSQLEKDETSISTASSTEAAAPAPATTKEPQDVIYEGEENTSNHDASAAPEHEQQQHEQ</sequence>
<evidence type="ECO:0000256" key="2">
    <source>
        <dbReference type="ARBA" id="ARBA00022559"/>
    </source>
</evidence>
<evidence type="ECO:0000313" key="8">
    <source>
        <dbReference type="EMBL" id="JAG28393.1"/>
    </source>
</evidence>
<dbReference type="PANTHER" id="PTHR11592">
    <property type="entry name" value="GLUTATHIONE PEROXIDASE"/>
    <property type="match status" value="1"/>
</dbReference>
<evidence type="ECO:0000313" key="5">
    <source>
        <dbReference type="EMBL" id="JAF98259.1"/>
    </source>
</evidence>
<reference evidence="8" key="1">
    <citation type="journal article" date="2014" name="PLoS ONE">
        <title>Transcriptome-Based Identification of ABC Transporters in the Western Tarnished Plant Bug Lygus hesperus.</title>
        <authorList>
            <person name="Hull J.J."/>
            <person name="Chaney K."/>
            <person name="Geib S.M."/>
            <person name="Fabrick J.A."/>
            <person name="Brent C.S."/>
            <person name="Walsh D."/>
            <person name="Lavine L.C."/>
        </authorList>
    </citation>
    <scope>NUCLEOTIDE SEQUENCE</scope>
</reference>
<gene>
    <name evidence="8" type="primary">GPX4_2</name>
    <name evidence="5" type="synonym">GPX4_0</name>
    <name evidence="7" type="synonym">GPX4_1</name>
    <name evidence="6" type="synonym">GPX4_3</name>
    <name evidence="8" type="ORF">CM83_29361</name>
    <name evidence="7" type="ORF">CM83_29366</name>
    <name evidence="6" type="ORF">CM83_29379</name>
    <name evidence="5" type="ORF">CM83_29384</name>
    <name evidence="10" type="ORF">g.27188</name>
    <name evidence="11" type="ORF">g.27193</name>
    <name evidence="9" type="ORF">g.27197</name>
</gene>
<keyword evidence="3" id="KW-0560">Oxidoreductase</keyword>
<proteinExistence type="inferred from homology"/>
<organism evidence="8">
    <name type="scientific">Lygus hesperus</name>
    <name type="common">Western plant bug</name>
    <dbReference type="NCBI Taxonomy" id="30085"/>
    <lineage>
        <taxon>Eukaryota</taxon>
        <taxon>Metazoa</taxon>
        <taxon>Ecdysozoa</taxon>
        <taxon>Arthropoda</taxon>
        <taxon>Hexapoda</taxon>
        <taxon>Insecta</taxon>
        <taxon>Pterygota</taxon>
        <taxon>Neoptera</taxon>
        <taxon>Paraneoptera</taxon>
        <taxon>Hemiptera</taxon>
        <taxon>Heteroptera</taxon>
        <taxon>Panheteroptera</taxon>
        <taxon>Cimicomorpha</taxon>
        <taxon>Miridae</taxon>
        <taxon>Mirini</taxon>
        <taxon>Lygus</taxon>
    </lineage>
</organism>
<reference evidence="9" key="3">
    <citation type="journal article" date="2016" name="Gigascience">
        <title>De novo construction of an expanded transcriptome assembly for the western tarnished plant bug, Lygus hesperus.</title>
        <authorList>
            <person name="Tassone E.E."/>
            <person name="Geib S.M."/>
            <person name="Hall B."/>
            <person name="Fabrick J.A."/>
            <person name="Brent C.S."/>
            <person name="Hull J.J."/>
        </authorList>
    </citation>
    <scope>NUCLEOTIDE SEQUENCE</scope>
</reference>
<dbReference type="EMBL" id="GBHO01045344">
    <property type="protein sequence ID" value="JAF98259.1"/>
    <property type="molecule type" value="Transcribed_RNA"/>
</dbReference>
<dbReference type="PROSITE" id="PS51355">
    <property type="entry name" value="GLUTATHIONE_PEROXID_3"/>
    <property type="match status" value="1"/>
</dbReference>
<evidence type="ECO:0000313" key="9">
    <source>
        <dbReference type="EMBL" id="JAQ00114.1"/>
    </source>
</evidence>
<dbReference type="PANTHER" id="PTHR11592:SF78">
    <property type="entry name" value="GLUTATHIONE PEROXIDASE"/>
    <property type="match status" value="1"/>
</dbReference>
<dbReference type="EMBL" id="GBHO01015212">
    <property type="protein sequence ID" value="JAG28392.1"/>
    <property type="molecule type" value="Transcribed_RNA"/>
</dbReference>
<dbReference type="Gene3D" id="3.40.30.10">
    <property type="entry name" value="Glutaredoxin"/>
    <property type="match status" value="1"/>
</dbReference>
<evidence type="ECO:0000313" key="11">
    <source>
        <dbReference type="EMBL" id="JAQ14224.1"/>
    </source>
</evidence>
<evidence type="ECO:0000313" key="7">
    <source>
        <dbReference type="EMBL" id="JAG28392.1"/>
    </source>
</evidence>
<evidence type="ECO:0000313" key="10">
    <source>
        <dbReference type="EMBL" id="JAQ01380.1"/>
    </source>
</evidence>
<accession>A0A0A9YBC1</accession>
<dbReference type="GO" id="GO:0006979">
    <property type="term" value="P:response to oxidative stress"/>
    <property type="evidence" value="ECO:0007669"/>
    <property type="project" value="InterPro"/>
</dbReference>
<feature type="compositionally biased region" description="Basic and acidic residues" evidence="4">
    <location>
        <begin position="108"/>
        <end position="117"/>
    </location>
</feature>
<evidence type="ECO:0000256" key="4">
    <source>
        <dbReference type="SAM" id="MobiDB-lite"/>
    </source>
</evidence>
<reference evidence="8" key="2">
    <citation type="submission" date="2014-07" db="EMBL/GenBank/DDBJ databases">
        <authorList>
            <person name="Hull J."/>
        </authorList>
    </citation>
    <scope>NUCLEOTIDE SEQUENCE</scope>
</reference>
<dbReference type="EMBL" id="GBHO01015214">
    <property type="protein sequence ID" value="JAG28390.1"/>
    <property type="molecule type" value="Transcribed_RNA"/>
</dbReference>
<dbReference type="EMBL" id="GBHO01015211">
    <property type="protein sequence ID" value="JAG28393.1"/>
    <property type="molecule type" value="Transcribed_RNA"/>
</dbReference>
<dbReference type="AlphaFoldDB" id="A0A0A9YBC1"/>
<name>A0A0A9YBC1_LYGHE</name>
<feature type="region of interest" description="Disordered" evidence="4">
    <location>
        <begin position="64"/>
        <end position="117"/>
    </location>
</feature>
<dbReference type="SUPFAM" id="SSF52833">
    <property type="entry name" value="Thioredoxin-like"/>
    <property type="match status" value="1"/>
</dbReference>
<dbReference type="EMBL" id="GDHC01018515">
    <property type="protein sequence ID" value="JAQ00114.1"/>
    <property type="molecule type" value="Transcribed_RNA"/>
</dbReference>
<dbReference type="InterPro" id="IPR036249">
    <property type="entry name" value="Thioredoxin-like_sf"/>
</dbReference>
<evidence type="ECO:0000256" key="1">
    <source>
        <dbReference type="ARBA" id="ARBA00006926"/>
    </source>
</evidence>
<evidence type="ECO:0000313" key="6">
    <source>
        <dbReference type="EMBL" id="JAG28390.1"/>
    </source>
</evidence>
<comment type="similarity">
    <text evidence="1">Belongs to the glutathione peroxidase family.</text>
</comment>
<dbReference type="EMBL" id="GDHC01017249">
    <property type="protein sequence ID" value="JAQ01380.1"/>
    <property type="molecule type" value="Transcribed_RNA"/>
</dbReference>
<dbReference type="EMBL" id="GDHC01004405">
    <property type="protein sequence ID" value="JAQ14224.1"/>
    <property type="molecule type" value="Transcribed_RNA"/>
</dbReference>
<dbReference type="InterPro" id="IPR000889">
    <property type="entry name" value="Glutathione_peroxidase"/>
</dbReference>
<protein>
    <submittedName>
        <fullName evidence="8">Putative phospholipid hydroperoxide glutathione peroxidase</fullName>
    </submittedName>
</protein>
<feature type="compositionally biased region" description="Low complexity" evidence="4">
    <location>
        <begin position="68"/>
        <end position="85"/>
    </location>
</feature>
<dbReference type="GO" id="GO:0004601">
    <property type="term" value="F:peroxidase activity"/>
    <property type="evidence" value="ECO:0007669"/>
    <property type="project" value="UniProtKB-KW"/>
</dbReference>